<protein>
    <submittedName>
        <fullName evidence="9">MFS transporter</fullName>
    </submittedName>
</protein>
<keyword evidence="2" id="KW-0813">Transport</keyword>
<organism evidence="9 10">
    <name type="scientific">Actinoplanes subglobosus</name>
    <dbReference type="NCBI Taxonomy" id="1547892"/>
    <lineage>
        <taxon>Bacteria</taxon>
        <taxon>Bacillati</taxon>
        <taxon>Actinomycetota</taxon>
        <taxon>Actinomycetes</taxon>
        <taxon>Micromonosporales</taxon>
        <taxon>Micromonosporaceae</taxon>
        <taxon>Actinoplanes</taxon>
    </lineage>
</organism>
<feature type="transmembrane region" description="Helical" evidence="7">
    <location>
        <begin position="176"/>
        <end position="201"/>
    </location>
</feature>
<keyword evidence="3" id="KW-1003">Cell membrane</keyword>
<dbReference type="InterPro" id="IPR036259">
    <property type="entry name" value="MFS_trans_sf"/>
</dbReference>
<feature type="transmembrane region" description="Helical" evidence="7">
    <location>
        <begin position="262"/>
        <end position="281"/>
    </location>
</feature>
<feature type="transmembrane region" description="Helical" evidence="7">
    <location>
        <begin position="43"/>
        <end position="67"/>
    </location>
</feature>
<feature type="transmembrane region" description="Helical" evidence="7">
    <location>
        <begin position="99"/>
        <end position="121"/>
    </location>
</feature>
<keyword evidence="10" id="KW-1185">Reference proteome</keyword>
<dbReference type="InterPro" id="IPR010290">
    <property type="entry name" value="TM_effector"/>
</dbReference>
<evidence type="ECO:0000313" key="9">
    <source>
        <dbReference type="EMBL" id="MFC4068950.1"/>
    </source>
</evidence>
<reference evidence="10" key="1">
    <citation type="journal article" date="2019" name="Int. J. Syst. Evol. Microbiol.">
        <title>The Global Catalogue of Microorganisms (GCM) 10K type strain sequencing project: providing services to taxonomists for standard genome sequencing and annotation.</title>
        <authorList>
            <consortium name="The Broad Institute Genomics Platform"/>
            <consortium name="The Broad Institute Genome Sequencing Center for Infectious Disease"/>
            <person name="Wu L."/>
            <person name="Ma J."/>
        </authorList>
    </citation>
    <scope>NUCLEOTIDE SEQUENCE [LARGE SCALE GENOMIC DNA]</scope>
    <source>
        <strain evidence="10">TBRC 5832</strain>
    </source>
</reference>
<dbReference type="PANTHER" id="PTHR23513">
    <property type="entry name" value="INTEGRAL MEMBRANE EFFLUX PROTEIN-RELATED"/>
    <property type="match status" value="1"/>
</dbReference>
<comment type="caution">
    <text evidence="9">The sequence shown here is derived from an EMBL/GenBank/DDBJ whole genome shotgun (WGS) entry which is preliminary data.</text>
</comment>
<evidence type="ECO:0000256" key="1">
    <source>
        <dbReference type="ARBA" id="ARBA00004651"/>
    </source>
</evidence>
<evidence type="ECO:0000256" key="4">
    <source>
        <dbReference type="ARBA" id="ARBA00022692"/>
    </source>
</evidence>
<gene>
    <name evidence="9" type="ORF">ACFO0C_28800</name>
</gene>
<dbReference type="SUPFAM" id="SSF103473">
    <property type="entry name" value="MFS general substrate transporter"/>
    <property type="match status" value="1"/>
</dbReference>
<feature type="transmembrane region" description="Helical" evidence="7">
    <location>
        <begin position="74"/>
        <end position="93"/>
    </location>
</feature>
<dbReference type="CDD" id="cd06173">
    <property type="entry name" value="MFS_MefA_like"/>
    <property type="match status" value="1"/>
</dbReference>
<evidence type="ECO:0000256" key="2">
    <source>
        <dbReference type="ARBA" id="ARBA00022448"/>
    </source>
</evidence>
<dbReference type="InterPro" id="IPR020846">
    <property type="entry name" value="MFS_dom"/>
</dbReference>
<evidence type="ECO:0000256" key="7">
    <source>
        <dbReference type="SAM" id="Phobius"/>
    </source>
</evidence>
<feature type="transmembrane region" description="Helical" evidence="7">
    <location>
        <begin position="20"/>
        <end position="37"/>
    </location>
</feature>
<dbReference type="Proteomes" id="UP001595867">
    <property type="component" value="Unassembled WGS sequence"/>
</dbReference>
<sequence length="403" mass="41178">MPGTLLRDQTFRYWYLARSISYAGTAATAVALPLLAYRETGSATLTGLVAAAESLPYLLFGLFAGAVADRVPRLPLMIAAECLAATVVLSAPIAEACGVLTGVHIVAVAAAIGFAFCWFDAAAWGALTRITGRDRLTSANSLIWATATVTGIAVPALAGVAATVSDPGVVLVADALTYVVSMLLLLRVGGAALAGPAAPAVRRSLRADILDGLSYLWRQPVIRTLSLTGFGLSTAAGGALALLVVHAREQLGLGAGDQRIGLLYTAAAAGALLAALALPWLSRILGTGRLSIAGYLLFLLALGALATTRHLAAAVLVWAVCDFASASAITNGITVRQRLTPDELQGRVNTTGRMIAWGGTPVGAALGGFLADAYGVSVAYAALTIPVAISLLVLIVSPVRALR</sequence>
<evidence type="ECO:0000259" key="8">
    <source>
        <dbReference type="PROSITE" id="PS50850"/>
    </source>
</evidence>
<feature type="transmembrane region" description="Helical" evidence="7">
    <location>
        <begin position="221"/>
        <end position="242"/>
    </location>
</feature>
<feature type="transmembrane region" description="Helical" evidence="7">
    <location>
        <begin position="354"/>
        <end position="371"/>
    </location>
</feature>
<evidence type="ECO:0000256" key="6">
    <source>
        <dbReference type="ARBA" id="ARBA00023136"/>
    </source>
</evidence>
<evidence type="ECO:0000256" key="5">
    <source>
        <dbReference type="ARBA" id="ARBA00022989"/>
    </source>
</evidence>
<accession>A0ABV8J1R6</accession>
<feature type="transmembrane region" description="Helical" evidence="7">
    <location>
        <begin position="312"/>
        <end position="333"/>
    </location>
</feature>
<dbReference type="Pfam" id="PF05977">
    <property type="entry name" value="MFS_3"/>
    <property type="match status" value="1"/>
</dbReference>
<dbReference type="EMBL" id="JBHSBL010000019">
    <property type="protein sequence ID" value="MFC4068950.1"/>
    <property type="molecule type" value="Genomic_DNA"/>
</dbReference>
<dbReference type="PROSITE" id="PS50850">
    <property type="entry name" value="MFS"/>
    <property type="match status" value="1"/>
</dbReference>
<keyword evidence="4 7" id="KW-0812">Transmembrane</keyword>
<keyword evidence="6 7" id="KW-0472">Membrane</keyword>
<feature type="domain" description="Major facilitator superfamily (MFS) profile" evidence="8">
    <location>
        <begin position="221"/>
        <end position="403"/>
    </location>
</feature>
<feature type="transmembrane region" description="Helical" evidence="7">
    <location>
        <begin position="142"/>
        <end position="164"/>
    </location>
</feature>
<dbReference type="PANTHER" id="PTHR23513:SF6">
    <property type="entry name" value="MAJOR FACILITATOR SUPERFAMILY ASSOCIATED DOMAIN-CONTAINING PROTEIN"/>
    <property type="match status" value="1"/>
</dbReference>
<dbReference type="Gene3D" id="1.20.1250.20">
    <property type="entry name" value="MFS general substrate transporter like domains"/>
    <property type="match status" value="1"/>
</dbReference>
<keyword evidence="5 7" id="KW-1133">Transmembrane helix</keyword>
<evidence type="ECO:0000313" key="10">
    <source>
        <dbReference type="Proteomes" id="UP001595867"/>
    </source>
</evidence>
<evidence type="ECO:0000256" key="3">
    <source>
        <dbReference type="ARBA" id="ARBA00022475"/>
    </source>
</evidence>
<comment type="subcellular location">
    <subcellularLocation>
        <location evidence="1">Cell membrane</location>
        <topology evidence="1">Multi-pass membrane protein</topology>
    </subcellularLocation>
</comment>
<feature type="transmembrane region" description="Helical" evidence="7">
    <location>
        <begin position="377"/>
        <end position="396"/>
    </location>
</feature>
<name>A0ABV8J1R6_9ACTN</name>
<feature type="transmembrane region" description="Helical" evidence="7">
    <location>
        <begin position="288"/>
        <end position="306"/>
    </location>
</feature>
<proteinExistence type="predicted"/>
<dbReference type="RefSeq" id="WP_378069832.1">
    <property type="nucleotide sequence ID" value="NZ_JBHSBL010000019.1"/>
</dbReference>